<dbReference type="CDD" id="cd02440">
    <property type="entry name" value="AdoMet_MTases"/>
    <property type="match status" value="1"/>
</dbReference>
<name>A0A1D8PDG0_CANAL</name>
<reference evidence="6 7" key="3">
    <citation type="journal article" date="2013" name="Genome Biol.">
        <title>Assembly of a phased diploid Candida albicans genome facilitates allele-specific measurements and provides a simple model for repeat and indel structure.</title>
        <authorList>
            <person name="Muzzey D."/>
            <person name="Schwartz K."/>
            <person name="Weissman J.S."/>
            <person name="Sherlock G."/>
        </authorList>
    </citation>
    <scope>NUCLEOTIDE SEQUENCE [LARGE SCALE GENOMIC DNA]</scope>
    <source>
        <strain evidence="7">SC5314 / ATCC MYA-2876</strain>
    </source>
</reference>
<evidence type="ECO:0000256" key="2">
    <source>
        <dbReference type="ARBA" id="ARBA00022603"/>
    </source>
</evidence>
<evidence type="ECO:0000313" key="6">
    <source>
        <dbReference type="EMBL" id="AOW26164.1"/>
    </source>
</evidence>
<organism evidence="6 7">
    <name type="scientific">Candida albicans (strain SC5314 / ATCC MYA-2876)</name>
    <name type="common">Yeast</name>
    <dbReference type="NCBI Taxonomy" id="237561"/>
    <lineage>
        <taxon>Eukaryota</taxon>
        <taxon>Fungi</taxon>
        <taxon>Dikarya</taxon>
        <taxon>Ascomycota</taxon>
        <taxon>Saccharomycotina</taxon>
        <taxon>Pichiomycetes</taxon>
        <taxon>Debaryomycetaceae</taxon>
        <taxon>Candida/Lodderomyces clade</taxon>
        <taxon>Candida</taxon>
    </lineage>
</organism>
<comment type="similarity">
    <text evidence="1">Belongs to the methyltransferase superfamily.</text>
</comment>
<reference evidence="6 7" key="2">
    <citation type="journal article" date="2007" name="Genome Biol.">
        <title>Assembly of the Candida albicans genome into sixteen supercontigs aligned on the eight chromosomes.</title>
        <authorList>
            <person name="van het Hoog M."/>
            <person name="Rast T.J."/>
            <person name="Martchenko M."/>
            <person name="Grindle S."/>
            <person name="Dignard D."/>
            <person name="Hogues H."/>
            <person name="Cuomo C."/>
            <person name="Berriman M."/>
            <person name="Scherer S."/>
            <person name="Magee B.B."/>
            <person name="Whiteway M."/>
            <person name="Chibana H."/>
            <person name="Nantel A."/>
            <person name="Magee P.T."/>
        </authorList>
    </citation>
    <scope>GENOME REANNOTATION</scope>
    <source>
        <strain evidence="7">SC5314 / ATCC MYA-2876</strain>
    </source>
</reference>
<dbReference type="Proteomes" id="UP000000559">
    <property type="component" value="Chromosome 1"/>
</dbReference>
<sequence>MSTKSANSTAVNSFNANHSNYDVFRPSFTPVLVNTFLVHLGLATKNPDDTFTFDISKHILEIAAGTGKFTRNLVDNGWTDNLAVLEPSKGMLETFNKNFPQIKNQILGSSYKIPLEDNSIDAVIIAQGFHWFADLDSLKEIYRVLKPQGKLGLIWNFDYASPSQDSSVADSEYFNAGTQYYNTLNFNLDTNEKVFEQYFDNQQWNKAATKFIYGFDVNVPQYRHGKWRQVLKDNPYFSSEEINLFALYDLTVAKDDAWKYWETRSYITEKSDDEKQRIKKDFNELVEKNLDDSSYSDKDKQLIIKPMATHAVVLQKKSS</sequence>
<proteinExistence type="inferred from homology"/>
<dbReference type="PANTHER" id="PTHR44942">
    <property type="entry name" value="METHYLTRANSF_11 DOMAIN-CONTAINING PROTEIN"/>
    <property type="match status" value="1"/>
</dbReference>
<dbReference type="VEuPathDB" id="FungiDB:C1_04910C_A"/>
<dbReference type="GO" id="GO:0008757">
    <property type="term" value="F:S-adenosylmethionine-dependent methyltransferase activity"/>
    <property type="evidence" value="ECO:0007669"/>
    <property type="project" value="InterPro"/>
</dbReference>
<gene>
    <name evidence="6" type="ordered locus">CAALFM_C104910CA</name>
    <name evidence="5" type="ordered locus">orf19.8372</name>
</gene>
<dbReference type="CGD" id="CAL0000195447">
    <property type="gene designation" value="orf19.8372"/>
</dbReference>
<dbReference type="EMBL" id="CP017623">
    <property type="protein sequence ID" value="AOW26164.1"/>
    <property type="molecule type" value="Genomic_DNA"/>
</dbReference>
<protein>
    <recommendedName>
        <fullName evidence="4">Methyltransferase type 11 domain-containing protein</fullName>
    </recommendedName>
</protein>
<keyword evidence="2" id="KW-0489">Methyltransferase</keyword>
<evidence type="ECO:0000313" key="7">
    <source>
        <dbReference type="Proteomes" id="UP000000559"/>
    </source>
</evidence>
<dbReference type="Gene3D" id="3.40.50.150">
    <property type="entry name" value="Vaccinia Virus protein VP39"/>
    <property type="match status" value="1"/>
</dbReference>
<evidence type="ECO:0000259" key="4">
    <source>
        <dbReference type="Pfam" id="PF08241"/>
    </source>
</evidence>
<keyword evidence="3" id="KW-0808">Transferase</keyword>
<evidence type="ECO:0000256" key="3">
    <source>
        <dbReference type="ARBA" id="ARBA00022679"/>
    </source>
</evidence>
<dbReference type="RefSeq" id="XP_713562.2">
    <property type="nucleotide sequence ID" value="XM_708469.2"/>
</dbReference>
<dbReference type="PANTHER" id="PTHR44942:SF4">
    <property type="entry name" value="METHYLTRANSFERASE TYPE 11 DOMAIN-CONTAINING PROTEIN"/>
    <property type="match status" value="1"/>
</dbReference>
<evidence type="ECO:0000256" key="1">
    <source>
        <dbReference type="ARBA" id="ARBA00008361"/>
    </source>
</evidence>
<dbReference type="InterPro" id="IPR029063">
    <property type="entry name" value="SAM-dependent_MTases_sf"/>
</dbReference>
<evidence type="ECO:0000313" key="5">
    <source>
        <dbReference type="CGD" id="CAL0000195447"/>
    </source>
</evidence>
<accession>A0A1D8PDG0</accession>
<dbReference type="eggNOG" id="KOG3010">
    <property type="taxonomic scope" value="Eukaryota"/>
</dbReference>
<keyword evidence="7" id="KW-1185">Reference proteome</keyword>
<dbReference type="AlphaFoldDB" id="A0A1D8PDG0"/>
<dbReference type="GO" id="GO:0008168">
    <property type="term" value="F:methyltransferase activity"/>
    <property type="evidence" value="ECO:0000318"/>
    <property type="project" value="GO_Central"/>
</dbReference>
<dbReference type="InterPro" id="IPR051052">
    <property type="entry name" value="Diverse_substrate_MTase"/>
</dbReference>
<dbReference type="InterPro" id="IPR013216">
    <property type="entry name" value="Methyltransf_11"/>
</dbReference>
<dbReference type="GeneID" id="3644793"/>
<dbReference type="Pfam" id="PF08241">
    <property type="entry name" value="Methyltransf_11"/>
    <property type="match status" value="1"/>
</dbReference>
<dbReference type="GO" id="GO:0032259">
    <property type="term" value="P:methylation"/>
    <property type="evidence" value="ECO:0007669"/>
    <property type="project" value="UniProtKB-KW"/>
</dbReference>
<dbReference type="SUPFAM" id="SSF53335">
    <property type="entry name" value="S-adenosyl-L-methionine-dependent methyltransferases"/>
    <property type="match status" value="1"/>
</dbReference>
<dbReference type="SMR" id="A0A1D8PDG0"/>
<dbReference type="InParanoid" id="A0A1D8PDG0"/>
<dbReference type="STRING" id="237561.A0A1D8PDG0"/>
<reference evidence="6 7" key="1">
    <citation type="journal article" date="2004" name="Proc. Natl. Acad. Sci. U.S.A.">
        <title>The diploid genome sequence of Candida albicans.</title>
        <authorList>
            <person name="Jones T."/>
            <person name="Federspiel N.A."/>
            <person name="Chibana H."/>
            <person name="Dungan J."/>
            <person name="Kalman S."/>
            <person name="Magee B.B."/>
            <person name="Newport G."/>
            <person name="Thorstenson Y.R."/>
            <person name="Agabian N."/>
            <person name="Magee P.T."/>
            <person name="Davis R.W."/>
            <person name="Scherer S."/>
        </authorList>
    </citation>
    <scope>NUCLEOTIDE SEQUENCE [LARGE SCALE GENOMIC DNA]</scope>
    <source>
        <strain evidence="7">SC5314 / ATCC MYA-2876</strain>
    </source>
</reference>
<dbReference type="KEGG" id="cal:CAALFM_C104910CA"/>
<feature type="domain" description="Methyltransferase type 11" evidence="4">
    <location>
        <begin position="60"/>
        <end position="151"/>
    </location>
</feature>
<dbReference type="OrthoDB" id="10027013at2759"/>